<protein>
    <submittedName>
        <fullName evidence="2">Uncharacterized membrane protein YczE</fullName>
    </submittedName>
</protein>
<keyword evidence="1" id="KW-0812">Transmembrane</keyword>
<keyword evidence="1" id="KW-0472">Membrane</keyword>
<dbReference type="AlphaFoldDB" id="A0A1I0A646"/>
<accession>A0A1I0A646</accession>
<feature type="transmembrane region" description="Helical" evidence="1">
    <location>
        <begin position="175"/>
        <end position="195"/>
    </location>
</feature>
<dbReference type="PANTHER" id="PTHR40078:SF1">
    <property type="entry name" value="INTEGRAL MEMBRANE PROTEIN"/>
    <property type="match status" value="1"/>
</dbReference>
<feature type="transmembrane region" description="Helical" evidence="1">
    <location>
        <begin position="50"/>
        <end position="69"/>
    </location>
</feature>
<feature type="transmembrane region" description="Helical" evidence="1">
    <location>
        <begin position="7"/>
        <end position="28"/>
    </location>
</feature>
<dbReference type="OrthoDB" id="154912at2"/>
<evidence type="ECO:0000313" key="3">
    <source>
        <dbReference type="Proteomes" id="UP000199820"/>
    </source>
</evidence>
<dbReference type="Pfam" id="PF19700">
    <property type="entry name" value="DUF6198"/>
    <property type="match status" value="1"/>
</dbReference>
<feature type="transmembrane region" description="Helical" evidence="1">
    <location>
        <begin position="146"/>
        <end position="169"/>
    </location>
</feature>
<dbReference type="Proteomes" id="UP000199820">
    <property type="component" value="Unassembled WGS sequence"/>
</dbReference>
<organism evidence="2 3">
    <name type="scientific">[Clostridium] aminophilum</name>
    <dbReference type="NCBI Taxonomy" id="1526"/>
    <lineage>
        <taxon>Bacteria</taxon>
        <taxon>Bacillati</taxon>
        <taxon>Bacillota</taxon>
        <taxon>Clostridia</taxon>
        <taxon>Lachnospirales</taxon>
        <taxon>Lachnospiraceae</taxon>
    </lineage>
</organism>
<reference evidence="2 3" key="1">
    <citation type="submission" date="2016-10" db="EMBL/GenBank/DDBJ databases">
        <authorList>
            <person name="de Groot N.N."/>
        </authorList>
    </citation>
    <scope>NUCLEOTIDE SEQUENCE [LARGE SCALE GENOMIC DNA]</scope>
    <source>
        <strain evidence="2 3">KH1P1</strain>
    </source>
</reference>
<dbReference type="RefSeq" id="WP_074647766.1">
    <property type="nucleotide sequence ID" value="NZ_FOIL01000001.1"/>
</dbReference>
<evidence type="ECO:0000313" key="2">
    <source>
        <dbReference type="EMBL" id="SES89594.1"/>
    </source>
</evidence>
<feature type="transmembrane region" description="Helical" evidence="1">
    <location>
        <begin position="104"/>
        <end position="125"/>
    </location>
</feature>
<keyword evidence="1" id="KW-1133">Transmembrane helix</keyword>
<feature type="transmembrane region" description="Helical" evidence="1">
    <location>
        <begin position="74"/>
        <end position="92"/>
    </location>
</feature>
<sequence length="215" mass="23318">MSRKKMVAGWIQIIVGLLIFALGVHLTIRADLGLAPWDCFGMGIAKQTPLNYGLSMTVMGILILMIDVWMHEKIGFGTILDALLTGNFVQVFNDLDTLPKTSSVLTGSLTILAGLSLMSIGQYFYMSSAQCCGPRDTLLVGLGKRLRRFPIGAVQFGLLSAVLLFGWMLGGPVGIGTIVSTFGAGIVMQIVFNIIGFEPRTIQHLSIFEAVRHRV</sequence>
<name>A0A1I0A646_9FIRM</name>
<evidence type="ECO:0000256" key="1">
    <source>
        <dbReference type="SAM" id="Phobius"/>
    </source>
</evidence>
<dbReference type="PANTHER" id="PTHR40078">
    <property type="entry name" value="INTEGRAL MEMBRANE PROTEIN-RELATED"/>
    <property type="match status" value="1"/>
</dbReference>
<gene>
    <name evidence="2" type="ORF">SAMN04487771_1001104</name>
</gene>
<dbReference type="EMBL" id="FOIL01000001">
    <property type="protein sequence ID" value="SES89594.1"/>
    <property type="molecule type" value="Genomic_DNA"/>
</dbReference>
<dbReference type="InterPro" id="IPR038750">
    <property type="entry name" value="YczE/YyaS-like"/>
</dbReference>
<proteinExistence type="predicted"/>
<keyword evidence="3" id="KW-1185">Reference proteome</keyword>